<dbReference type="GO" id="GO:0016740">
    <property type="term" value="F:transferase activity"/>
    <property type="evidence" value="ECO:0007669"/>
    <property type="project" value="UniProtKB-KW"/>
</dbReference>
<evidence type="ECO:0000313" key="1">
    <source>
        <dbReference type="EMBL" id="MTH55442.1"/>
    </source>
</evidence>
<sequence length="248" mass="28496">MNIPTHLTHLESAHNIKICYAAEAGSRAFGYASEASDYDVRFIYIHPPEWYLSIDRGRDVIEAPISEKLDMSGWEITKGLRLYRKSNPSLLEWLQADTVYADRFSFSEALRGIQHFRPKQALFHFLHIAGNNEKKVKEGTIPVKALLHMIRSIAGARWIQEYGAFPPNDIRKLEFPFSDEFTRALELKQSGFAGDVPVSASLLAYVKEELEELTRYANLFIQADSDPTEELNRLFQITLKKAWPESRF</sequence>
<dbReference type="Proteomes" id="UP000434639">
    <property type="component" value="Unassembled WGS sequence"/>
</dbReference>
<keyword evidence="1" id="KW-0808">Transferase</keyword>
<accession>A0A7X2S873</accession>
<dbReference type="AlphaFoldDB" id="A0A7X2S873"/>
<dbReference type="RefSeq" id="WP_155113938.1">
    <property type="nucleotide sequence ID" value="NZ_WMIB01000029.1"/>
</dbReference>
<keyword evidence="2" id="KW-1185">Reference proteome</keyword>
<dbReference type="InterPro" id="IPR018775">
    <property type="entry name" value="RlaP"/>
</dbReference>
<protein>
    <submittedName>
        <fullName evidence="1">Nucleotidyltransferase domain-containing protein</fullName>
    </submittedName>
</protein>
<dbReference type="PANTHER" id="PTHR34817:SF2">
    <property type="entry name" value="NUCLEOTIDYLTRANSFERASE"/>
    <property type="match status" value="1"/>
</dbReference>
<reference evidence="1 2" key="1">
    <citation type="journal article" date="2017" name="Int. J. Syst. Evol. Microbiol.">
        <title>Bacillus mangrovi sp. nov., isolated from a sediment sample from a mangrove forest.</title>
        <authorList>
            <person name="Gupta V."/>
            <person name="Singh P.K."/>
            <person name="Korpole S."/>
            <person name="Tanuku N.R.S."/>
            <person name="Pinnaka A.K."/>
        </authorList>
    </citation>
    <scope>NUCLEOTIDE SEQUENCE [LARGE SCALE GENOMIC DNA]</scope>
    <source>
        <strain evidence="1 2">KCTC 33872</strain>
    </source>
</reference>
<name>A0A7X2S873_9BACI</name>
<comment type="caution">
    <text evidence="1">The sequence shown here is derived from an EMBL/GenBank/DDBJ whole genome shotgun (WGS) entry which is preliminary data.</text>
</comment>
<dbReference type="PANTHER" id="PTHR34817">
    <property type="entry name" value="NUCLEOTIDYLTRANSFERASE"/>
    <property type="match status" value="1"/>
</dbReference>
<proteinExistence type="predicted"/>
<organism evidence="1 2">
    <name type="scientific">Metabacillus mangrovi</name>
    <dbReference type="NCBI Taxonomy" id="1491830"/>
    <lineage>
        <taxon>Bacteria</taxon>
        <taxon>Bacillati</taxon>
        <taxon>Bacillota</taxon>
        <taxon>Bacilli</taxon>
        <taxon>Bacillales</taxon>
        <taxon>Bacillaceae</taxon>
        <taxon>Metabacillus</taxon>
    </lineage>
</organism>
<dbReference type="EMBL" id="WMIB01000029">
    <property type="protein sequence ID" value="MTH55442.1"/>
    <property type="molecule type" value="Genomic_DNA"/>
</dbReference>
<dbReference type="OrthoDB" id="9796845at2"/>
<evidence type="ECO:0000313" key="2">
    <source>
        <dbReference type="Proteomes" id="UP000434639"/>
    </source>
</evidence>
<gene>
    <name evidence="1" type="ORF">GKZ89_18790</name>
</gene>
<dbReference type="Pfam" id="PF10127">
    <property type="entry name" value="RlaP"/>
    <property type="match status" value="1"/>
</dbReference>